<comment type="caution">
    <text evidence="2">The sequence shown here is derived from an EMBL/GenBank/DDBJ whole genome shotgun (WGS) entry which is preliminary data.</text>
</comment>
<keyword evidence="1" id="KW-0472">Membrane</keyword>
<evidence type="ECO:0000313" key="2">
    <source>
        <dbReference type="EMBL" id="MDO7843881.1"/>
    </source>
</evidence>
<keyword evidence="1" id="KW-0812">Transmembrane</keyword>
<reference evidence="2" key="1">
    <citation type="submission" date="2023-07" db="EMBL/GenBank/DDBJ databases">
        <authorList>
            <person name="Kim M.K."/>
        </authorList>
    </citation>
    <scope>NUCLEOTIDE SEQUENCE</scope>
    <source>
        <strain evidence="2">CA1-15</strain>
    </source>
</reference>
<keyword evidence="3" id="KW-1185">Reference proteome</keyword>
<proteinExistence type="predicted"/>
<organism evidence="2 3">
    <name type="scientific">Sphingomonas immobilis</name>
    <dbReference type="NCBI Taxonomy" id="3063997"/>
    <lineage>
        <taxon>Bacteria</taxon>
        <taxon>Pseudomonadati</taxon>
        <taxon>Pseudomonadota</taxon>
        <taxon>Alphaproteobacteria</taxon>
        <taxon>Sphingomonadales</taxon>
        <taxon>Sphingomonadaceae</taxon>
        <taxon>Sphingomonas</taxon>
    </lineage>
</organism>
<accession>A0ABT9A214</accession>
<dbReference type="Proteomes" id="UP001176468">
    <property type="component" value="Unassembled WGS sequence"/>
</dbReference>
<protein>
    <submittedName>
        <fullName evidence="2">Uncharacterized protein</fullName>
    </submittedName>
</protein>
<sequence>MRIVLSLLFGAIAAFLIIMAVEWVDAWFYPLPGLAEGSDTDADAAATIIATMPLPAKIIVVLGWLLGALGGAWMALRISDRQWTGWVIVAVVIAGGVTNLFALPHPLWMQACTFLMPIAGGAIATRWHRKYYPGEALLG</sequence>
<feature type="transmembrane region" description="Helical" evidence="1">
    <location>
        <begin position="83"/>
        <end position="101"/>
    </location>
</feature>
<dbReference type="RefSeq" id="WP_304562338.1">
    <property type="nucleotide sequence ID" value="NZ_JAUQSZ010000012.1"/>
</dbReference>
<dbReference type="EMBL" id="JAUQSZ010000012">
    <property type="protein sequence ID" value="MDO7843881.1"/>
    <property type="molecule type" value="Genomic_DNA"/>
</dbReference>
<evidence type="ECO:0000256" key="1">
    <source>
        <dbReference type="SAM" id="Phobius"/>
    </source>
</evidence>
<keyword evidence="1" id="KW-1133">Transmembrane helix</keyword>
<gene>
    <name evidence="2" type="ORF">Q5H94_16225</name>
</gene>
<name>A0ABT9A214_9SPHN</name>
<evidence type="ECO:0000313" key="3">
    <source>
        <dbReference type="Proteomes" id="UP001176468"/>
    </source>
</evidence>